<gene>
    <name evidence="1" type="ORF">DHETER_LOCUS4541</name>
</gene>
<comment type="caution">
    <text evidence="1">The sequence shown here is derived from an EMBL/GenBank/DDBJ whole genome shotgun (WGS) entry which is preliminary data.</text>
</comment>
<keyword evidence="2" id="KW-1185">Reference proteome</keyword>
<organism evidence="1 2">
    <name type="scientific">Dentiscutata heterogama</name>
    <dbReference type="NCBI Taxonomy" id="1316150"/>
    <lineage>
        <taxon>Eukaryota</taxon>
        <taxon>Fungi</taxon>
        <taxon>Fungi incertae sedis</taxon>
        <taxon>Mucoromycota</taxon>
        <taxon>Glomeromycotina</taxon>
        <taxon>Glomeromycetes</taxon>
        <taxon>Diversisporales</taxon>
        <taxon>Gigasporaceae</taxon>
        <taxon>Dentiscutata</taxon>
    </lineage>
</organism>
<name>A0ACA9LL04_9GLOM</name>
<sequence>CQYHKLLLQNRIATFDESNLTNQPPDPVTIYNAIQFVSQAWNKVSEDVIIHSWQKTGILYSTEIDEFMDSESLNNYTIGKMLTVKDIIAKIQENESEEEPERQIKPVTAIQAITELDSVLGYIEQPESSFKIDIKVFSELKQI</sequence>
<feature type="non-terminal residue" evidence="1">
    <location>
        <position position="1"/>
    </location>
</feature>
<evidence type="ECO:0000313" key="2">
    <source>
        <dbReference type="Proteomes" id="UP000789702"/>
    </source>
</evidence>
<accession>A0ACA9LL04</accession>
<dbReference type="Proteomes" id="UP000789702">
    <property type="component" value="Unassembled WGS sequence"/>
</dbReference>
<dbReference type="EMBL" id="CAJVPU010004578">
    <property type="protein sequence ID" value="CAG8535028.1"/>
    <property type="molecule type" value="Genomic_DNA"/>
</dbReference>
<protein>
    <submittedName>
        <fullName evidence="1">5536_t:CDS:1</fullName>
    </submittedName>
</protein>
<proteinExistence type="predicted"/>
<evidence type="ECO:0000313" key="1">
    <source>
        <dbReference type="EMBL" id="CAG8535028.1"/>
    </source>
</evidence>
<reference evidence="1" key="1">
    <citation type="submission" date="2021-06" db="EMBL/GenBank/DDBJ databases">
        <authorList>
            <person name="Kallberg Y."/>
            <person name="Tangrot J."/>
            <person name="Rosling A."/>
        </authorList>
    </citation>
    <scope>NUCLEOTIDE SEQUENCE</scope>
    <source>
        <strain evidence="1">IL203A</strain>
    </source>
</reference>